<comment type="caution">
    <text evidence="1">The sequence shown here is derived from an EMBL/GenBank/DDBJ whole genome shotgun (WGS) entry which is preliminary data.</text>
</comment>
<keyword evidence="2" id="KW-1185">Reference proteome</keyword>
<evidence type="ECO:0000313" key="2">
    <source>
        <dbReference type="Proteomes" id="UP000654075"/>
    </source>
</evidence>
<organism evidence="1 2">
    <name type="scientific">Polarella glacialis</name>
    <name type="common">Dinoflagellate</name>
    <dbReference type="NCBI Taxonomy" id="89957"/>
    <lineage>
        <taxon>Eukaryota</taxon>
        <taxon>Sar</taxon>
        <taxon>Alveolata</taxon>
        <taxon>Dinophyceae</taxon>
        <taxon>Suessiales</taxon>
        <taxon>Suessiaceae</taxon>
        <taxon>Polarella</taxon>
    </lineage>
</organism>
<proteinExistence type="predicted"/>
<reference evidence="1" key="1">
    <citation type="submission" date="2021-02" db="EMBL/GenBank/DDBJ databases">
        <authorList>
            <person name="Dougan E. K."/>
            <person name="Rhodes N."/>
            <person name="Thang M."/>
            <person name="Chan C."/>
        </authorList>
    </citation>
    <scope>NUCLEOTIDE SEQUENCE</scope>
</reference>
<sequence>MSLTPSLCSCFDIDGLVPDVVPEVVPEVWCQHVVPEVVPGVVPEEYLMVPANWPNVVPLGAMPSGCDGAWRSFVRDPSVITLAKAVAAVNSARVSTGGDKKRKREFALACFAVSRRADRQHRGRKGWVSGVLVEHCSPTWRNSSNPITWYCTNFKEESDLMIALADRLAEKETLVYHDLVAVLGERPFGLKDGFREFVTAGAANFATREAEDKEAKAKKVTDDAAAAAAAAAKPEEVATPQAAAV</sequence>
<dbReference type="AlphaFoldDB" id="A0A813FII9"/>
<protein>
    <submittedName>
        <fullName evidence="1">Uncharacterized protein</fullName>
    </submittedName>
</protein>
<evidence type="ECO:0000313" key="1">
    <source>
        <dbReference type="EMBL" id="CAE8612272.1"/>
    </source>
</evidence>
<gene>
    <name evidence="1" type="ORF">PGLA1383_LOCUS30068</name>
</gene>
<dbReference type="Proteomes" id="UP000654075">
    <property type="component" value="Unassembled WGS sequence"/>
</dbReference>
<name>A0A813FII9_POLGL</name>
<dbReference type="EMBL" id="CAJNNV010025103">
    <property type="protein sequence ID" value="CAE8612272.1"/>
    <property type="molecule type" value="Genomic_DNA"/>
</dbReference>
<accession>A0A813FII9</accession>